<feature type="compositionally biased region" description="Basic residues" evidence="1">
    <location>
        <begin position="48"/>
        <end position="64"/>
    </location>
</feature>
<reference evidence="2" key="2">
    <citation type="journal article" date="2021" name="PeerJ">
        <title>Extensive microbial diversity within the chicken gut microbiome revealed by metagenomics and culture.</title>
        <authorList>
            <person name="Gilroy R."/>
            <person name="Ravi A."/>
            <person name="Getino M."/>
            <person name="Pursley I."/>
            <person name="Horton D.L."/>
            <person name="Alikhan N.F."/>
            <person name="Baker D."/>
            <person name="Gharbi K."/>
            <person name="Hall N."/>
            <person name="Watson M."/>
            <person name="Adriaenssens E.M."/>
            <person name="Foster-Nyarko E."/>
            <person name="Jarju S."/>
            <person name="Secka A."/>
            <person name="Antonio M."/>
            <person name="Oren A."/>
            <person name="Chaudhuri R.R."/>
            <person name="La Ragione R."/>
            <person name="Hildebrand F."/>
            <person name="Pallen M.J."/>
        </authorList>
    </citation>
    <scope>NUCLEOTIDE SEQUENCE</scope>
    <source>
        <strain evidence="2">21143</strain>
    </source>
</reference>
<reference evidence="2" key="1">
    <citation type="submission" date="2020-10" db="EMBL/GenBank/DDBJ databases">
        <authorList>
            <person name="Gilroy R."/>
        </authorList>
    </citation>
    <scope>NUCLEOTIDE SEQUENCE</scope>
    <source>
        <strain evidence="2">21143</strain>
    </source>
</reference>
<organism evidence="2 3">
    <name type="scientific">Candidatus Caccoplasma intestinavium</name>
    <dbReference type="NCBI Taxonomy" id="2840716"/>
    <lineage>
        <taxon>Bacteria</taxon>
        <taxon>Pseudomonadati</taxon>
        <taxon>Bacteroidota</taxon>
        <taxon>Bacteroidia</taxon>
        <taxon>Bacteroidales</taxon>
        <taxon>Bacteroidaceae</taxon>
        <taxon>Bacteroidaceae incertae sedis</taxon>
        <taxon>Candidatus Caccoplasma</taxon>
    </lineage>
</organism>
<feature type="compositionally biased region" description="Polar residues" evidence="1">
    <location>
        <begin position="1"/>
        <end position="14"/>
    </location>
</feature>
<dbReference type="Proteomes" id="UP000886722">
    <property type="component" value="Unassembled WGS sequence"/>
</dbReference>
<evidence type="ECO:0000256" key="1">
    <source>
        <dbReference type="SAM" id="MobiDB-lite"/>
    </source>
</evidence>
<accession>A0A9D1GFX4</accession>
<protein>
    <submittedName>
        <fullName evidence="2">Uncharacterized protein</fullName>
    </submittedName>
</protein>
<name>A0A9D1GFX4_9BACT</name>
<feature type="region of interest" description="Disordered" evidence="1">
    <location>
        <begin position="1"/>
        <end position="69"/>
    </location>
</feature>
<dbReference type="EMBL" id="DVKT01000070">
    <property type="protein sequence ID" value="HIT40260.1"/>
    <property type="molecule type" value="Genomic_DNA"/>
</dbReference>
<proteinExistence type="predicted"/>
<comment type="caution">
    <text evidence="2">The sequence shown here is derived from an EMBL/GenBank/DDBJ whole genome shotgun (WGS) entry which is preliminary data.</text>
</comment>
<dbReference type="AlphaFoldDB" id="A0A9D1GFX4"/>
<evidence type="ECO:0000313" key="3">
    <source>
        <dbReference type="Proteomes" id="UP000886722"/>
    </source>
</evidence>
<evidence type="ECO:0000313" key="2">
    <source>
        <dbReference type="EMBL" id="HIT40260.1"/>
    </source>
</evidence>
<gene>
    <name evidence="2" type="ORF">IAD06_09550</name>
</gene>
<sequence length="206" mass="23936">MNKQSSREAATSSAPKAPRKTSRNDTLSKDMCQKKKVPPDERMTKNKVASHKTGKNSVTRKRNPNRSCNTLSPIHEYLNNPKNEYIPKCTDKNSIFYYLDELNEADKADGIDNYTHANGNSSDKQIEQIEYDEDENNYITYYDNGEFEYGYPYEDNNSERPDVKHERNRKILSRDTEYKKNYISKSSIDCPTPSLHFGRFYGDLLC</sequence>
<feature type="compositionally biased region" description="Basic and acidic residues" evidence="1">
    <location>
        <begin position="22"/>
        <end position="44"/>
    </location>
</feature>